<dbReference type="EMBL" id="JAIWYP010000010">
    <property type="protein sequence ID" value="KAH3753488.1"/>
    <property type="molecule type" value="Genomic_DNA"/>
</dbReference>
<organism evidence="1 2">
    <name type="scientific">Dreissena polymorpha</name>
    <name type="common">Zebra mussel</name>
    <name type="synonym">Mytilus polymorpha</name>
    <dbReference type="NCBI Taxonomy" id="45954"/>
    <lineage>
        <taxon>Eukaryota</taxon>
        <taxon>Metazoa</taxon>
        <taxon>Spiralia</taxon>
        <taxon>Lophotrochozoa</taxon>
        <taxon>Mollusca</taxon>
        <taxon>Bivalvia</taxon>
        <taxon>Autobranchia</taxon>
        <taxon>Heteroconchia</taxon>
        <taxon>Euheterodonta</taxon>
        <taxon>Imparidentia</taxon>
        <taxon>Neoheterodontei</taxon>
        <taxon>Myida</taxon>
        <taxon>Dreissenoidea</taxon>
        <taxon>Dreissenidae</taxon>
        <taxon>Dreissena</taxon>
    </lineage>
</organism>
<dbReference type="Proteomes" id="UP000828390">
    <property type="component" value="Unassembled WGS sequence"/>
</dbReference>
<dbReference type="AlphaFoldDB" id="A0A9D4IB14"/>
<accession>A0A9D4IB14</accession>
<gene>
    <name evidence="1" type="ORF">DPMN_188125</name>
</gene>
<reference evidence="1" key="2">
    <citation type="submission" date="2020-11" db="EMBL/GenBank/DDBJ databases">
        <authorList>
            <person name="McCartney M.A."/>
            <person name="Auch B."/>
            <person name="Kono T."/>
            <person name="Mallez S."/>
            <person name="Becker A."/>
            <person name="Gohl D.M."/>
            <person name="Silverstein K.A.T."/>
            <person name="Koren S."/>
            <person name="Bechman K.B."/>
            <person name="Herman A."/>
            <person name="Abrahante J.E."/>
            <person name="Garbe J."/>
        </authorList>
    </citation>
    <scope>NUCLEOTIDE SEQUENCE</scope>
    <source>
        <strain evidence="1">Duluth1</strain>
        <tissue evidence="1">Whole animal</tissue>
    </source>
</reference>
<keyword evidence="2" id="KW-1185">Reference proteome</keyword>
<protein>
    <submittedName>
        <fullName evidence="1">Uncharacterized protein</fullName>
    </submittedName>
</protein>
<evidence type="ECO:0000313" key="1">
    <source>
        <dbReference type="EMBL" id="KAH3753488.1"/>
    </source>
</evidence>
<reference evidence="1" key="1">
    <citation type="journal article" date="2019" name="bioRxiv">
        <title>The Genome of the Zebra Mussel, Dreissena polymorpha: A Resource for Invasive Species Research.</title>
        <authorList>
            <person name="McCartney M.A."/>
            <person name="Auch B."/>
            <person name="Kono T."/>
            <person name="Mallez S."/>
            <person name="Zhang Y."/>
            <person name="Obille A."/>
            <person name="Becker A."/>
            <person name="Abrahante J.E."/>
            <person name="Garbe J."/>
            <person name="Badalamenti J.P."/>
            <person name="Herman A."/>
            <person name="Mangelson H."/>
            <person name="Liachko I."/>
            <person name="Sullivan S."/>
            <person name="Sone E.D."/>
            <person name="Koren S."/>
            <person name="Silverstein K.A.T."/>
            <person name="Beckman K.B."/>
            <person name="Gohl D.M."/>
        </authorList>
    </citation>
    <scope>NUCLEOTIDE SEQUENCE</scope>
    <source>
        <strain evidence="1">Duluth1</strain>
        <tissue evidence="1">Whole animal</tissue>
    </source>
</reference>
<proteinExistence type="predicted"/>
<evidence type="ECO:0000313" key="2">
    <source>
        <dbReference type="Proteomes" id="UP000828390"/>
    </source>
</evidence>
<name>A0A9D4IB14_DREPO</name>
<comment type="caution">
    <text evidence="1">The sequence shown here is derived from an EMBL/GenBank/DDBJ whole genome shotgun (WGS) entry which is preliminary data.</text>
</comment>
<sequence length="144" mass="16866">MSTRALVSAPEALIECYRNAKDAILERVDSFRMSSRSVYENFTAKFDEYHRENNEVTSRDQPFIAGRVQSRRHSEMPTGRSTAGRIQIRRRSEMATGRFIADKVQSIRRSKMQTSRTIAARIQSRRFVKYQRVQKLVARNKYQS</sequence>